<dbReference type="Proteomes" id="UP000198302">
    <property type="component" value="Unassembled WGS sequence"/>
</dbReference>
<comment type="caution">
    <text evidence="2">The sequence shown here is derived from an EMBL/GenBank/DDBJ whole genome shotgun (WGS) entry which is preliminary data.</text>
</comment>
<gene>
    <name evidence="3" type="ORF">B0A73_09310</name>
    <name evidence="2" type="ORF">IW18_08695</name>
</gene>
<feature type="transmembrane region" description="Helical" evidence="1">
    <location>
        <begin position="15"/>
        <end position="34"/>
    </location>
</feature>
<dbReference type="RefSeq" id="WP_041517201.1">
    <property type="nucleotide sequence ID" value="NZ_JPRK01000007.1"/>
</dbReference>
<evidence type="ECO:0000256" key="1">
    <source>
        <dbReference type="SAM" id="Phobius"/>
    </source>
</evidence>
<reference evidence="2 4" key="1">
    <citation type="submission" date="2015-01" db="EMBL/GenBank/DDBJ databases">
        <title>Genome of Flavobacterium hibernum DSM 12611.</title>
        <authorList>
            <person name="Stropko S.J."/>
            <person name="Pipes S.E."/>
            <person name="Newman J.D."/>
        </authorList>
    </citation>
    <scope>NUCLEOTIDE SEQUENCE [LARGE SCALE GENOMIC DNA]</scope>
    <source>
        <strain evidence="2 4">DSM 12611</strain>
    </source>
</reference>
<accession>A0A0D0F1A9</accession>
<dbReference type="EMBL" id="MUGX01000011">
    <property type="protein sequence ID" value="OXA87977.1"/>
    <property type="molecule type" value="Genomic_DNA"/>
</dbReference>
<evidence type="ECO:0000313" key="5">
    <source>
        <dbReference type="Proteomes" id="UP000198302"/>
    </source>
</evidence>
<dbReference type="OrthoDB" id="1362827at2"/>
<keyword evidence="5" id="KW-1185">Reference proteome</keyword>
<proteinExistence type="predicted"/>
<dbReference type="EMBL" id="JPRK01000007">
    <property type="protein sequence ID" value="KIO53376.1"/>
    <property type="molecule type" value="Genomic_DNA"/>
</dbReference>
<reference evidence="3 5" key="2">
    <citation type="submission" date="2016-11" db="EMBL/GenBank/DDBJ databases">
        <title>Whole genomes of Flavobacteriaceae.</title>
        <authorList>
            <person name="Stine C."/>
            <person name="Li C."/>
            <person name="Tadesse D."/>
        </authorList>
    </citation>
    <scope>NUCLEOTIDE SEQUENCE [LARGE SCALE GENOMIC DNA]</scope>
    <source>
        <strain evidence="3 5">ATCC 51468</strain>
    </source>
</reference>
<dbReference type="Proteomes" id="UP000032061">
    <property type="component" value="Unassembled WGS sequence"/>
</dbReference>
<evidence type="ECO:0000313" key="3">
    <source>
        <dbReference type="EMBL" id="OXA87977.1"/>
    </source>
</evidence>
<name>A0A0D0F1A9_9FLAO</name>
<organism evidence="2 4">
    <name type="scientific">Flavobacterium hibernum</name>
    <dbReference type="NCBI Taxonomy" id="37752"/>
    <lineage>
        <taxon>Bacteria</taxon>
        <taxon>Pseudomonadati</taxon>
        <taxon>Bacteroidota</taxon>
        <taxon>Flavobacteriia</taxon>
        <taxon>Flavobacteriales</taxon>
        <taxon>Flavobacteriaceae</taxon>
        <taxon>Flavobacterium</taxon>
    </lineage>
</organism>
<evidence type="ECO:0000313" key="4">
    <source>
        <dbReference type="Proteomes" id="UP000032061"/>
    </source>
</evidence>
<protein>
    <submittedName>
        <fullName evidence="2">Uncharacterized protein</fullName>
    </submittedName>
</protein>
<dbReference type="STRING" id="37752.IW18_08695"/>
<dbReference type="AlphaFoldDB" id="A0A0D0F1A9"/>
<sequence>MKSKGFEVTNGQWKIILNIGIIIFAVFLFVKSFIMDTSRSRYEKALKNIQEQSFQGIVVDKGFEKFNHNAAMIYLSDETKFSPFGQFWAKIKIGDSIVKKKGETIITVYRKNKKTILDNKEILDSWKK</sequence>
<keyword evidence="1" id="KW-1133">Transmembrane helix</keyword>
<keyword evidence="1" id="KW-0812">Transmembrane</keyword>
<keyword evidence="1" id="KW-0472">Membrane</keyword>
<evidence type="ECO:0000313" key="2">
    <source>
        <dbReference type="EMBL" id="KIO53376.1"/>
    </source>
</evidence>